<evidence type="ECO:0000313" key="1">
    <source>
        <dbReference type="EMBL" id="KAK9942447.1"/>
    </source>
</evidence>
<organism evidence="1 2">
    <name type="scientific">Rubus argutus</name>
    <name type="common">Southern blackberry</name>
    <dbReference type="NCBI Taxonomy" id="59490"/>
    <lineage>
        <taxon>Eukaryota</taxon>
        <taxon>Viridiplantae</taxon>
        <taxon>Streptophyta</taxon>
        <taxon>Embryophyta</taxon>
        <taxon>Tracheophyta</taxon>
        <taxon>Spermatophyta</taxon>
        <taxon>Magnoliopsida</taxon>
        <taxon>eudicotyledons</taxon>
        <taxon>Gunneridae</taxon>
        <taxon>Pentapetalae</taxon>
        <taxon>rosids</taxon>
        <taxon>fabids</taxon>
        <taxon>Rosales</taxon>
        <taxon>Rosaceae</taxon>
        <taxon>Rosoideae</taxon>
        <taxon>Rosoideae incertae sedis</taxon>
        <taxon>Rubus</taxon>
    </lineage>
</organism>
<sequence>MHKLHQSIRLLMPTTDCLPEIRIAKAVNATVIAEKAFFQAWKALATFLHSLQWATCLKYPLAKFRACMAPMPPLAGKDAETPATSTAGACSGILVPNLYCYFVMAIEFF</sequence>
<keyword evidence="2" id="KW-1185">Reference proteome</keyword>
<accession>A0AAW1Y092</accession>
<name>A0AAW1Y092_RUBAR</name>
<gene>
    <name evidence="1" type="ORF">M0R45_008113</name>
</gene>
<comment type="caution">
    <text evidence="1">The sequence shown here is derived from an EMBL/GenBank/DDBJ whole genome shotgun (WGS) entry which is preliminary data.</text>
</comment>
<dbReference type="EMBL" id="JBEDUW010000002">
    <property type="protein sequence ID" value="KAK9942447.1"/>
    <property type="molecule type" value="Genomic_DNA"/>
</dbReference>
<reference evidence="1 2" key="1">
    <citation type="journal article" date="2023" name="G3 (Bethesda)">
        <title>A chromosome-length genome assembly and annotation of blackberry (Rubus argutus, cv. 'Hillquist').</title>
        <authorList>
            <person name="Bruna T."/>
            <person name="Aryal R."/>
            <person name="Dudchenko O."/>
            <person name="Sargent D.J."/>
            <person name="Mead D."/>
            <person name="Buti M."/>
            <person name="Cavallini A."/>
            <person name="Hytonen T."/>
            <person name="Andres J."/>
            <person name="Pham M."/>
            <person name="Weisz D."/>
            <person name="Mascagni F."/>
            <person name="Usai G."/>
            <person name="Natali L."/>
            <person name="Bassil N."/>
            <person name="Fernandez G.E."/>
            <person name="Lomsadze A."/>
            <person name="Armour M."/>
            <person name="Olukolu B."/>
            <person name="Poorten T."/>
            <person name="Britton C."/>
            <person name="Davik J."/>
            <person name="Ashrafi H."/>
            <person name="Aiden E.L."/>
            <person name="Borodovsky M."/>
            <person name="Worthington M."/>
        </authorList>
    </citation>
    <scope>NUCLEOTIDE SEQUENCE [LARGE SCALE GENOMIC DNA]</scope>
    <source>
        <strain evidence="1">PI 553951</strain>
    </source>
</reference>
<dbReference type="Proteomes" id="UP001457282">
    <property type="component" value="Unassembled WGS sequence"/>
</dbReference>
<proteinExistence type="predicted"/>
<protein>
    <submittedName>
        <fullName evidence="1">Uncharacterized protein</fullName>
    </submittedName>
</protein>
<dbReference type="AlphaFoldDB" id="A0AAW1Y092"/>
<evidence type="ECO:0000313" key="2">
    <source>
        <dbReference type="Proteomes" id="UP001457282"/>
    </source>
</evidence>